<feature type="region of interest" description="Disordered" evidence="1">
    <location>
        <begin position="80"/>
        <end position="140"/>
    </location>
</feature>
<dbReference type="Proteomes" id="UP001652741">
    <property type="component" value="Chromosome ssa14"/>
</dbReference>
<organism evidence="2 3">
    <name type="scientific">Salmo salar</name>
    <name type="common">Atlantic salmon</name>
    <dbReference type="NCBI Taxonomy" id="8030"/>
    <lineage>
        <taxon>Eukaryota</taxon>
        <taxon>Metazoa</taxon>
        <taxon>Chordata</taxon>
        <taxon>Craniata</taxon>
        <taxon>Vertebrata</taxon>
        <taxon>Euteleostomi</taxon>
        <taxon>Actinopterygii</taxon>
        <taxon>Neopterygii</taxon>
        <taxon>Teleostei</taxon>
        <taxon>Protacanthopterygii</taxon>
        <taxon>Salmoniformes</taxon>
        <taxon>Salmonidae</taxon>
        <taxon>Salmoninae</taxon>
        <taxon>Salmo</taxon>
    </lineage>
</organism>
<dbReference type="AlphaFoldDB" id="A0A1S3M4W3"/>
<reference evidence="3" key="1">
    <citation type="submission" date="2025-08" db="UniProtKB">
        <authorList>
            <consortium name="RefSeq"/>
        </authorList>
    </citation>
    <scope>IDENTIFICATION</scope>
</reference>
<feature type="region of interest" description="Disordered" evidence="1">
    <location>
        <begin position="163"/>
        <end position="223"/>
    </location>
</feature>
<dbReference type="OrthoDB" id="10354337at2759"/>
<evidence type="ECO:0000256" key="1">
    <source>
        <dbReference type="SAM" id="MobiDB-lite"/>
    </source>
</evidence>
<dbReference type="KEGG" id="sasa:106570336"/>
<name>A0A1S3M4W3_SALSA</name>
<accession>A0A1S3M4W3</accession>
<proteinExistence type="predicted"/>
<protein>
    <submittedName>
        <fullName evidence="3">Uncharacterized protein</fullName>
    </submittedName>
</protein>
<dbReference type="GeneID" id="106570336"/>
<feature type="compositionally biased region" description="Polar residues" evidence="1">
    <location>
        <begin position="337"/>
        <end position="347"/>
    </location>
</feature>
<keyword evidence="2" id="KW-1185">Reference proteome</keyword>
<feature type="compositionally biased region" description="Polar residues" evidence="1">
    <location>
        <begin position="363"/>
        <end position="380"/>
    </location>
</feature>
<evidence type="ECO:0000313" key="3">
    <source>
        <dbReference type="RefSeq" id="XP_013998004.1"/>
    </source>
</evidence>
<feature type="compositionally biased region" description="Basic residues" evidence="1">
    <location>
        <begin position="108"/>
        <end position="123"/>
    </location>
</feature>
<gene>
    <name evidence="3" type="primary">LOC106570336</name>
</gene>
<feature type="compositionally biased region" description="Polar residues" evidence="1">
    <location>
        <begin position="86"/>
        <end position="104"/>
    </location>
</feature>
<feature type="compositionally biased region" description="Basic residues" evidence="1">
    <location>
        <begin position="181"/>
        <end position="207"/>
    </location>
</feature>
<dbReference type="RefSeq" id="XP_013998004.1">
    <property type="nucleotide sequence ID" value="XM_014142529.2"/>
</dbReference>
<sequence length="484" mass="54101">MHFQPNLEDDLPFALQLEHGSAVTLLVNNAAPAPYSAGGVYQMYHAAPSASWHGLPVYQGPPPHQLALTTSEIHRETIPMGPVETPETSQHQDILDLSQSSESSEPPKRKRKKKKKKKKHAAPKQRDPHGSFDWTSQEHSTTEKYKRIMSLLRKDGVEVVDETGTKGLTDTDSESDQHVNQMRRKRAVSKGKKQSIKGKKATVKSRSRNQANRLNRDNGDFQQSDISSSLLETQAVGPALERLFYLPAEGNDGEDLLAEVLEELSGVPRYPDLSEEALSNMTLSQYATLMNMFPHPQLPPLPVPSFLPLRPNVGPVYRETPELLTPSTHCDWVTHGNPSDASNTNTVGHFEDHYPASPEPQQPGDSDYTNTYSRFGNPSAITPEPLQPGDYTNTGNHLEDQHIALPDNVVSQFLESDYISPEPASSPEPELQPLVLSVEREPMKREAQRLRQQTARMTLYGLDHNPLADREDFTLERCLDMFTD</sequence>
<evidence type="ECO:0000313" key="2">
    <source>
        <dbReference type="Proteomes" id="UP001652741"/>
    </source>
</evidence>
<feature type="region of interest" description="Disordered" evidence="1">
    <location>
        <begin position="337"/>
        <end position="397"/>
    </location>
</feature>